<dbReference type="Gene3D" id="3.30.70.270">
    <property type="match status" value="1"/>
</dbReference>
<dbReference type="GO" id="GO:0016740">
    <property type="term" value="F:transferase activity"/>
    <property type="evidence" value="ECO:0007669"/>
    <property type="project" value="UniProtKB-KW"/>
</dbReference>
<dbReference type="Pfam" id="PF18211">
    <property type="entry name" value="Csm1_B"/>
    <property type="match status" value="1"/>
</dbReference>
<keyword evidence="14" id="KW-1185">Reference proteome</keyword>
<dbReference type="InterPro" id="IPR052117">
    <property type="entry name" value="Cas10/Csm1_subtype-III-A"/>
</dbReference>
<keyword evidence="9" id="KW-0067">ATP-binding</keyword>
<dbReference type="InterPro" id="IPR000160">
    <property type="entry name" value="GGDEF_dom"/>
</dbReference>
<accession>C6HZN7</accession>
<evidence type="ECO:0000313" key="13">
    <source>
        <dbReference type="EMBL" id="EES51825.1"/>
    </source>
</evidence>
<dbReference type="GO" id="GO:0004519">
    <property type="term" value="F:endonuclease activity"/>
    <property type="evidence" value="ECO:0007669"/>
    <property type="project" value="UniProtKB-KW"/>
</dbReference>
<evidence type="ECO:0000256" key="3">
    <source>
        <dbReference type="ARBA" id="ARBA00022679"/>
    </source>
</evidence>
<dbReference type="InterPro" id="IPR013408">
    <property type="entry name" value="Cas10/Csm1"/>
</dbReference>
<dbReference type="GO" id="GO:0051607">
    <property type="term" value="P:defense response to virus"/>
    <property type="evidence" value="ECO:0007669"/>
    <property type="project" value="UniProtKB-KW"/>
</dbReference>
<dbReference type="Proteomes" id="UP000009374">
    <property type="component" value="Unassembled WGS sequence"/>
</dbReference>
<keyword evidence="6" id="KW-0255">Endonuclease</keyword>
<keyword evidence="4" id="KW-0540">Nuclease</keyword>
<dbReference type="InterPro" id="IPR041062">
    <property type="entry name" value="Csm1_B"/>
</dbReference>
<dbReference type="InterPro" id="IPR054767">
    <property type="entry name" value="Cas10-Cmr2_palm2"/>
</dbReference>
<evidence type="ECO:0000256" key="10">
    <source>
        <dbReference type="ARBA" id="ARBA00023118"/>
    </source>
</evidence>
<evidence type="ECO:0000256" key="2">
    <source>
        <dbReference type="ARBA" id="ARBA00014333"/>
    </source>
</evidence>
<comment type="similarity">
    <text evidence="1">Belongs to the CRISPR-associated Cas10/Csm1 family.</text>
</comment>
<evidence type="ECO:0000256" key="6">
    <source>
        <dbReference type="ARBA" id="ARBA00022759"/>
    </source>
</evidence>
<organism evidence="13 14">
    <name type="scientific">Leptospirillum ferrodiazotrophum</name>
    <dbReference type="NCBI Taxonomy" id="412449"/>
    <lineage>
        <taxon>Bacteria</taxon>
        <taxon>Pseudomonadati</taxon>
        <taxon>Nitrospirota</taxon>
        <taxon>Nitrospiria</taxon>
        <taxon>Nitrospirales</taxon>
        <taxon>Nitrospiraceae</taxon>
        <taxon>Leptospirillum</taxon>
    </lineage>
</organism>
<dbReference type="EMBL" id="GG693884">
    <property type="protein sequence ID" value="EES51825.1"/>
    <property type="molecule type" value="Genomic_DNA"/>
</dbReference>
<keyword evidence="3" id="KW-0808">Transferase</keyword>
<feature type="domain" description="GGDEF" evidence="12">
    <location>
        <begin position="639"/>
        <end position="780"/>
    </location>
</feature>
<dbReference type="NCBIfam" id="TIGR02578">
    <property type="entry name" value="cas_TM1811_Csm1"/>
    <property type="match status" value="1"/>
</dbReference>
<dbReference type="Pfam" id="PF22335">
    <property type="entry name" value="Cas10-Cmr2_palm2"/>
    <property type="match status" value="1"/>
</dbReference>
<keyword evidence="7" id="KW-0378">Hydrolase</keyword>
<gene>
    <name evidence="13" type="ORF">UBAL3_95450045</name>
</gene>
<evidence type="ECO:0000256" key="1">
    <source>
        <dbReference type="ARBA" id="ARBA00005700"/>
    </source>
</evidence>
<keyword evidence="10" id="KW-0051">Antiviral defense</keyword>
<evidence type="ECO:0000256" key="9">
    <source>
        <dbReference type="ARBA" id="ARBA00022840"/>
    </source>
</evidence>
<proteinExistence type="inferred from homology"/>
<keyword evidence="5" id="KW-0547">Nucleotide-binding</keyword>
<dbReference type="PROSITE" id="PS50887">
    <property type="entry name" value="GGDEF"/>
    <property type="match status" value="1"/>
</dbReference>
<name>C6HZN7_9BACT</name>
<dbReference type="AlphaFoldDB" id="C6HZN7"/>
<dbReference type="PANTHER" id="PTHR36528:SF1">
    <property type="entry name" value="CRISPR SYSTEM SINGLE-STRAND-SPECIFIC DEOXYRIBONUCLEASE CAS10_CSM1 (SUBTYPE III-A)"/>
    <property type="match status" value="1"/>
</dbReference>
<protein>
    <recommendedName>
        <fullName evidence="2">CRISPR system single-strand-specific deoxyribonuclease Cas10/Csm1 (subtype III-A)</fullName>
    </recommendedName>
    <alternativeName>
        <fullName evidence="11">Cyclic oligoadenylate synthase</fullName>
    </alternativeName>
</protein>
<evidence type="ECO:0000256" key="4">
    <source>
        <dbReference type="ARBA" id="ARBA00022722"/>
    </source>
</evidence>
<dbReference type="InterPro" id="IPR043128">
    <property type="entry name" value="Rev_trsase/Diguanyl_cyclase"/>
</dbReference>
<evidence type="ECO:0000256" key="7">
    <source>
        <dbReference type="ARBA" id="ARBA00022801"/>
    </source>
</evidence>
<dbReference type="PANTHER" id="PTHR36528">
    <property type="entry name" value="CRISPR SYSTEM SINGLE-STRAND-SPECIFIC DEOXYRIBONUCLEASE CAS10/CSM1 (SUBTYPE III-A)"/>
    <property type="match status" value="1"/>
</dbReference>
<dbReference type="GO" id="GO:0005524">
    <property type="term" value="F:ATP binding"/>
    <property type="evidence" value="ECO:0007669"/>
    <property type="project" value="UniProtKB-KW"/>
</dbReference>
<dbReference type="GO" id="GO:0004527">
    <property type="term" value="F:exonuclease activity"/>
    <property type="evidence" value="ECO:0007669"/>
    <property type="project" value="UniProtKB-KW"/>
</dbReference>
<evidence type="ECO:0000256" key="11">
    <source>
        <dbReference type="ARBA" id="ARBA00032922"/>
    </source>
</evidence>
<reference evidence="13 14" key="1">
    <citation type="journal article" date="2009" name="Appl. Environ. Microbiol.">
        <title>Community genomic and proteomic analyses of chemoautotrophic iron-oxidizing "Leptospirillum rubarum" (Group II) and "Leptospirillum ferrodiazotrophum" (Group III) bacteria in acid mine drainage biofilms.</title>
        <authorList>
            <person name="Goltsman D.S."/>
            <person name="Denef V.J."/>
            <person name="Singer S.W."/>
            <person name="VerBerkmoes N.C."/>
            <person name="Lefsrud M."/>
            <person name="Mueller R.S."/>
            <person name="Dick G.J."/>
            <person name="Sun C.L."/>
            <person name="Wheeler K.E."/>
            <person name="Zemla A."/>
            <person name="Baker B.J."/>
            <person name="Hauser L."/>
            <person name="Land M."/>
            <person name="Shah M.B."/>
            <person name="Thelen M.P."/>
            <person name="Hettich R.L."/>
            <person name="Banfield J.F."/>
        </authorList>
    </citation>
    <scope>NUCLEOTIDE SEQUENCE [LARGE SCALE GENOMIC DNA]</scope>
</reference>
<evidence type="ECO:0000256" key="5">
    <source>
        <dbReference type="ARBA" id="ARBA00022741"/>
    </source>
</evidence>
<evidence type="ECO:0000256" key="8">
    <source>
        <dbReference type="ARBA" id="ARBA00022839"/>
    </source>
</evidence>
<evidence type="ECO:0000313" key="14">
    <source>
        <dbReference type="Proteomes" id="UP000009374"/>
    </source>
</evidence>
<sequence length="912" mass="103180">MSNDSLLTQSSRVALSAMLHDLGKFAERARIAEKDQKVGGEKRQAINEDLYCPTFKGQKTHKHAAFTALALDLILEDLPPLVGENPAPFGSLHDRAHADDSFINAAARHHCPETFLQWVVAAADRLASGFERESFDQYNQTPDDEKTFRNHYTIRLWPLLASLANPDGLGAEPKYRQPLLPLTPESLFPLSTGEVEGKDKSQAQGEYRKLWDSFREGLRRIPREHQGNLSLWLDHFDSLWLTFTHAIPSATVGSKMAPIRPDVSLYDHSRTTAALAVALWRYFHDRNIPGEEALRALSSPREEDASTDRFLLVQGDFSGIQNFIFAEGGQTQTMKFAAKLLRGRSFYVSLLSEVACLRVLEELSLPPTSVVTNAAGKFLIVAPHTESVIKTLEKIQTTVIDPWFLEHTYGTSGINLAWHPASGRDFSMGSGEVSPFKDLMRKLFEDLERKKYQRFGLTRGLDPQVFSNYLDRFEQGACALDSRAPAEVTEKFVQMSRLSWDFILTGELLTQHGRLSILAEEATEASLTLPLLGYRVRFCEDVKDRAERERLIRWWDFSLPEPRQDGGGNFIWKGVARRNFNTYVPRLRRQDLDNPQFQKLDLAEIEEGGIKSFSMLAMEDRTADHDRSRGGTPSYKGIEALAVIKGDVDNLGMLIQNGFSAPNFSRMASLSRQINAFFTIYLPTLCQKEFPNTYTVFAGGDDFFLIGPWHSTILLAQRMREDFVRFVGGNPHVHFSAGMAVTKPGIPVRHMVEMAEENLEAAKSFVKESKSQNSKAANAKFMEDSKNAVTLFDQTVPWEKFTPLVAQTKNLEDLIGLYNLSSGYVYGLLNLSLMAEKVKSNPHNALWKSWFSYRTRRFLESAFRKGGTSKEEKERQITQAQKTLTESIGEGITTHRADYKIPLFIYLYKQRH</sequence>
<evidence type="ECO:0000259" key="12">
    <source>
        <dbReference type="PROSITE" id="PS50887"/>
    </source>
</evidence>
<keyword evidence="8" id="KW-0269">Exonuclease</keyword>